<reference evidence="4" key="2">
    <citation type="submission" date="2022-08" db="EMBL/GenBank/DDBJ databases">
        <title>Genome Sequencing of Bacteroides fragilis Group Isolates with Nanopore Technology.</title>
        <authorList>
            <person name="Tisza M.J."/>
            <person name="Smith D."/>
            <person name="Dekker J.P."/>
        </authorList>
    </citation>
    <scope>NUCLEOTIDE SEQUENCE</scope>
    <source>
        <strain evidence="4">BFG-351</strain>
        <strain evidence="5">BFG-527</strain>
    </source>
</reference>
<protein>
    <submittedName>
        <fullName evidence="4">IS21 family transposase</fullName>
    </submittedName>
    <submittedName>
        <fullName evidence="3">Integrase catalytic region</fullName>
    </submittedName>
</protein>
<dbReference type="GO" id="GO:0003676">
    <property type="term" value="F:nucleic acid binding"/>
    <property type="evidence" value="ECO:0007669"/>
    <property type="project" value="InterPro"/>
</dbReference>
<evidence type="ECO:0000313" key="5">
    <source>
        <dbReference type="EMBL" id="UVQ72252.1"/>
    </source>
</evidence>
<dbReference type="Proteomes" id="UP001060104">
    <property type="component" value="Chromosome"/>
</dbReference>
<dbReference type="InterPro" id="IPR001584">
    <property type="entry name" value="Integrase_cat-core"/>
</dbReference>
<dbReference type="GeneID" id="69589555"/>
<keyword evidence="7" id="KW-1185">Reference proteome</keyword>
<dbReference type="Pfam" id="PF22483">
    <property type="entry name" value="Mu-transpos_C_2"/>
    <property type="match status" value="1"/>
</dbReference>
<gene>
    <name evidence="4" type="primary">istA</name>
    <name evidence="3" type="ORF">ERS852461_02774</name>
    <name evidence="4" type="ORF">NXW97_11635</name>
    <name evidence="5" type="ORF">NXY30_14270</name>
</gene>
<dbReference type="EMBL" id="CZAE01000013">
    <property type="protein sequence ID" value="CUP52745.1"/>
    <property type="molecule type" value="Genomic_DNA"/>
</dbReference>
<comment type="similarity">
    <text evidence="1">Belongs to the transposase IS21/IS408/IS1162 family.</text>
</comment>
<proteinExistence type="inferred from homology"/>
<evidence type="ECO:0000313" key="7">
    <source>
        <dbReference type="Proteomes" id="UP001060104"/>
    </source>
</evidence>
<dbReference type="NCBIfam" id="NF033546">
    <property type="entry name" value="transpos_IS21"/>
    <property type="match status" value="1"/>
</dbReference>
<dbReference type="EMBL" id="CP103141">
    <property type="protein sequence ID" value="UVQ72252.1"/>
    <property type="molecule type" value="Genomic_DNA"/>
</dbReference>
<dbReference type="SUPFAM" id="SSF53098">
    <property type="entry name" value="Ribonuclease H-like"/>
    <property type="match status" value="1"/>
</dbReference>
<dbReference type="PANTHER" id="PTHR35004:SF8">
    <property type="entry name" value="TRANSPOSASE RV3428C-RELATED"/>
    <property type="match status" value="1"/>
</dbReference>
<dbReference type="EMBL" id="JANUTS010000001">
    <property type="protein sequence ID" value="MCS2792649.1"/>
    <property type="molecule type" value="Genomic_DNA"/>
</dbReference>
<dbReference type="InterPro" id="IPR012337">
    <property type="entry name" value="RNaseH-like_sf"/>
</dbReference>
<dbReference type="Proteomes" id="UP000095606">
    <property type="component" value="Unassembled WGS sequence"/>
</dbReference>
<organism evidence="3 6">
    <name type="scientific">Bacteroides faecis</name>
    <dbReference type="NCBI Taxonomy" id="674529"/>
    <lineage>
        <taxon>Bacteria</taxon>
        <taxon>Pseudomonadati</taxon>
        <taxon>Bacteroidota</taxon>
        <taxon>Bacteroidia</taxon>
        <taxon>Bacteroidales</taxon>
        <taxon>Bacteroidaceae</taxon>
        <taxon>Bacteroides</taxon>
    </lineage>
</organism>
<dbReference type="PROSITE" id="PS50994">
    <property type="entry name" value="INTEGRASE"/>
    <property type="match status" value="1"/>
</dbReference>
<dbReference type="PANTHER" id="PTHR35004">
    <property type="entry name" value="TRANSPOSASE RV3428C-RELATED"/>
    <property type="match status" value="1"/>
</dbReference>
<evidence type="ECO:0000313" key="3">
    <source>
        <dbReference type="EMBL" id="CUP52745.1"/>
    </source>
</evidence>
<dbReference type="GO" id="GO:0015074">
    <property type="term" value="P:DNA integration"/>
    <property type="evidence" value="ECO:0007669"/>
    <property type="project" value="InterPro"/>
</dbReference>
<reference evidence="3 6" key="1">
    <citation type="submission" date="2015-09" db="EMBL/GenBank/DDBJ databases">
        <authorList>
            <consortium name="Pathogen Informatics"/>
        </authorList>
    </citation>
    <scope>NUCLEOTIDE SEQUENCE [LARGE SCALE GENOMIC DNA]</scope>
    <source>
        <strain evidence="3 6">2789STDY5834846</strain>
    </source>
</reference>
<dbReference type="InterPro" id="IPR036397">
    <property type="entry name" value="RNaseH_sf"/>
</dbReference>
<evidence type="ECO:0000313" key="6">
    <source>
        <dbReference type="Proteomes" id="UP000095606"/>
    </source>
</evidence>
<accession>A0A174P390</accession>
<dbReference type="AlphaFoldDB" id="A0A174P390"/>
<evidence type="ECO:0000313" key="4">
    <source>
        <dbReference type="EMBL" id="MCS2792649.1"/>
    </source>
</evidence>
<sequence length="521" mass="60816">MKIRIKHILRCFQSGMSIRSISSSLLISRNTVKRYVRIYEDMGIELERLLKMDEHHLYELFSAETDNESAGSAEYMYLQEHIPEYIKRLKSRGTTRRSLYEEYLKNRPQGYSYCSFCLYIRREKEVKIPVGRIDHIAGDQMYVDFAGDKLYISDSNTGNKIPVEVFAAILPCSQITYYEAVPSQKKEYLIQACENAFHYFGGVPNAIVPDNLKSAVTKPGGIEPVINDDFAAFADHYGCVVFPARVRKPKDKALVENAVRLLYREVYSKMTGLKFNDLEALNIEIMKHTDALNSRKMYNRSYSRKERFLEVEKDRLHTLPTTRFISKSRKMATVMRNSYVSLNNHYYSVPKEYIGDTVELLYDEDTVEIYHKFRHITTHRRDDTPFTYSEKPSHKLPGVLHEYRIRMDDVYRKAREIDPVMEEYIKLVAVAKKYPVQAVRSADGILCLVERFGHDRVVLACQIAMESCMFGFNELESLLVNREDEKFHVQMEGLAPELTTKHRNLRGKDYFNSKNIEKNDK</sequence>
<dbReference type="InterPro" id="IPR054353">
    <property type="entry name" value="IstA-like_C"/>
</dbReference>
<feature type="domain" description="Integrase catalytic" evidence="2">
    <location>
        <begin position="125"/>
        <end position="312"/>
    </location>
</feature>
<dbReference type="Proteomes" id="UP001204548">
    <property type="component" value="Unassembled WGS sequence"/>
</dbReference>
<evidence type="ECO:0000259" key="2">
    <source>
        <dbReference type="PROSITE" id="PS50994"/>
    </source>
</evidence>
<dbReference type="Gene3D" id="3.30.420.10">
    <property type="entry name" value="Ribonuclease H-like superfamily/Ribonuclease H"/>
    <property type="match status" value="1"/>
</dbReference>
<accession>A0A3E5G604</accession>
<evidence type="ECO:0000256" key="1">
    <source>
        <dbReference type="ARBA" id="ARBA00009277"/>
    </source>
</evidence>
<dbReference type="RefSeq" id="WP_055269897.1">
    <property type="nucleotide sequence ID" value="NZ_CABMFH010000023.1"/>
</dbReference>
<name>A0A174P390_9BACE</name>